<organism evidence="2 3">
    <name type="scientific">Lunasporangiospora selenospora</name>
    <dbReference type="NCBI Taxonomy" id="979761"/>
    <lineage>
        <taxon>Eukaryota</taxon>
        <taxon>Fungi</taxon>
        <taxon>Fungi incertae sedis</taxon>
        <taxon>Mucoromycota</taxon>
        <taxon>Mortierellomycotina</taxon>
        <taxon>Mortierellomycetes</taxon>
        <taxon>Mortierellales</taxon>
        <taxon>Mortierellaceae</taxon>
        <taxon>Lunasporangiospora</taxon>
    </lineage>
</organism>
<comment type="caution">
    <text evidence="2">The sequence shown here is derived from an EMBL/GenBank/DDBJ whole genome shotgun (WGS) entry which is preliminary data.</text>
</comment>
<protein>
    <submittedName>
        <fullName evidence="2">Uncharacterized protein</fullName>
    </submittedName>
</protein>
<dbReference type="AlphaFoldDB" id="A0A9P6FL50"/>
<feature type="region of interest" description="Disordered" evidence="1">
    <location>
        <begin position="1"/>
        <end position="70"/>
    </location>
</feature>
<gene>
    <name evidence="2" type="ORF">BGW38_008655</name>
</gene>
<feature type="compositionally biased region" description="Low complexity" evidence="1">
    <location>
        <begin position="15"/>
        <end position="31"/>
    </location>
</feature>
<name>A0A9P6FL50_9FUNG</name>
<sequence>MGPGNEAGEESVGMQQQQQQQQQEQQQHQQQSPPQLLNNHHRRVSLERLQSVTDKDRSTEAMAAEVKEEEEDARVPSWVIFLLLSSRSSQELESRGLR</sequence>
<reference evidence="2" key="1">
    <citation type="journal article" date="2020" name="Fungal Divers.">
        <title>Resolving the Mortierellaceae phylogeny through synthesis of multi-gene phylogenetics and phylogenomics.</title>
        <authorList>
            <person name="Vandepol N."/>
            <person name="Liber J."/>
            <person name="Desiro A."/>
            <person name="Na H."/>
            <person name="Kennedy M."/>
            <person name="Barry K."/>
            <person name="Grigoriev I.V."/>
            <person name="Miller A.N."/>
            <person name="O'Donnell K."/>
            <person name="Stajich J.E."/>
            <person name="Bonito G."/>
        </authorList>
    </citation>
    <scope>NUCLEOTIDE SEQUENCE</scope>
    <source>
        <strain evidence="2">KOD1015</strain>
    </source>
</reference>
<proteinExistence type="predicted"/>
<dbReference type="EMBL" id="JAABOA010006011">
    <property type="protein sequence ID" value="KAF9571323.1"/>
    <property type="molecule type" value="Genomic_DNA"/>
</dbReference>
<evidence type="ECO:0000313" key="2">
    <source>
        <dbReference type="EMBL" id="KAF9571323.1"/>
    </source>
</evidence>
<evidence type="ECO:0000313" key="3">
    <source>
        <dbReference type="Proteomes" id="UP000780801"/>
    </source>
</evidence>
<accession>A0A9P6FL50</accession>
<feature type="non-terminal residue" evidence="2">
    <location>
        <position position="98"/>
    </location>
</feature>
<dbReference type="Proteomes" id="UP000780801">
    <property type="component" value="Unassembled WGS sequence"/>
</dbReference>
<keyword evidence="3" id="KW-1185">Reference proteome</keyword>
<evidence type="ECO:0000256" key="1">
    <source>
        <dbReference type="SAM" id="MobiDB-lite"/>
    </source>
</evidence>